<dbReference type="GO" id="GO:0005874">
    <property type="term" value="C:microtubule"/>
    <property type="evidence" value="ECO:0007669"/>
    <property type="project" value="TreeGrafter"/>
</dbReference>
<feature type="compositionally biased region" description="Basic and acidic residues" evidence="1">
    <location>
        <begin position="1063"/>
        <end position="1073"/>
    </location>
</feature>
<protein>
    <recommendedName>
        <fullName evidence="2">CCDC66 domain-containing protein</fullName>
    </recommendedName>
</protein>
<name>A0A833R4L3_9HYME</name>
<keyword evidence="4" id="KW-1185">Reference proteome</keyword>
<feature type="compositionally biased region" description="Basic and acidic residues" evidence="1">
    <location>
        <begin position="235"/>
        <end position="246"/>
    </location>
</feature>
<feature type="compositionally biased region" description="Basic and acidic residues" evidence="1">
    <location>
        <begin position="456"/>
        <end position="475"/>
    </location>
</feature>
<evidence type="ECO:0000256" key="1">
    <source>
        <dbReference type="SAM" id="MobiDB-lite"/>
    </source>
</evidence>
<evidence type="ECO:0000259" key="2">
    <source>
        <dbReference type="Pfam" id="PF15236"/>
    </source>
</evidence>
<organism evidence="3 4">
    <name type="scientific">Frieseomelitta varia</name>
    <dbReference type="NCBI Taxonomy" id="561572"/>
    <lineage>
        <taxon>Eukaryota</taxon>
        <taxon>Metazoa</taxon>
        <taxon>Ecdysozoa</taxon>
        <taxon>Arthropoda</taxon>
        <taxon>Hexapoda</taxon>
        <taxon>Insecta</taxon>
        <taxon>Pterygota</taxon>
        <taxon>Neoptera</taxon>
        <taxon>Endopterygota</taxon>
        <taxon>Hymenoptera</taxon>
        <taxon>Apocrita</taxon>
        <taxon>Aculeata</taxon>
        <taxon>Apoidea</taxon>
        <taxon>Anthophila</taxon>
        <taxon>Apidae</taxon>
        <taxon>Frieseomelitta</taxon>
    </lineage>
</organism>
<feature type="compositionally biased region" description="Polar residues" evidence="1">
    <location>
        <begin position="217"/>
        <end position="227"/>
    </location>
</feature>
<feature type="region of interest" description="Disordered" evidence="1">
    <location>
        <begin position="217"/>
        <end position="270"/>
    </location>
</feature>
<feature type="compositionally biased region" description="Low complexity" evidence="1">
    <location>
        <begin position="476"/>
        <end position="486"/>
    </location>
</feature>
<feature type="compositionally biased region" description="Polar residues" evidence="1">
    <location>
        <begin position="432"/>
        <end position="455"/>
    </location>
</feature>
<feature type="region of interest" description="Disordered" evidence="1">
    <location>
        <begin position="158"/>
        <end position="192"/>
    </location>
</feature>
<feature type="region of interest" description="Disordered" evidence="1">
    <location>
        <begin position="418"/>
        <end position="513"/>
    </location>
</feature>
<gene>
    <name evidence="3" type="ORF">E2986_01419</name>
</gene>
<evidence type="ECO:0000313" key="4">
    <source>
        <dbReference type="Proteomes" id="UP000655588"/>
    </source>
</evidence>
<dbReference type="PANTHER" id="PTHR22736:SF2">
    <property type="entry name" value="COILED-COIL DOMAIN-CONTAINING PROTEIN 66"/>
    <property type="match status" value="1"/>
</dbReference>
<dbReference type="InterPro" id="IPR039183">
    <property type="entry name" value="CCD66"/>
</dbReference>
<dbReference type="PANTHER" id="PTHR22736">
    <property type="entry name" value="COILED-COIL DOMAIN-CONTAINING PROTEIN 66"/>
    <property type="match status" value="1"/>
</dbReference>
<comment type="caution">
    <text evidence="3">The sequence shown here is derived from an EMBL/GenBank/DDBJ whole genome shotgun (WGS) entry which is preliminary data.</text>
</comment>
<dbReference type="GO" id="GO:0005929">
    <property type="term" value="C:cilium"/>
    <property type="evidence" value="ECO:0007669"/>
    <property type="project" value="TreeGrafter"/>
</dbReference>
<proteinExistence type="predicted"/>
<feature type="region of interest" description="Disordered" evidence="1">
    <location>
        <begin position="337"/>
        <end position="356"/>
    </location>
</feature>
<dbReference type="AlphaFoldDB" id="A0A833R4L3"/>
<dbReference type="GO" id="GO:0060271">
    <property type="term" value="P:cilium assembly"/>
    <property type="evidence" value="ECO:0007669"/>
    <property type="project" value="TreeGrafter"/>
</dbReference>
<evidence type="ECO:0000313" key="3">
    <source>
        <dbReference type="EMBL" id="KAF3420424.1"/>
    </source>
</evidence>
<feature type="domain" description="CCDC66" evidence="2">
    <location>
        <begin position="276"/>
        <end position="432"/>
    </location>
</feature>
<accession>A0A833R4L3</accession>
<reference evidence="3" key="1">
    <citation type="submission" date="2019-11" db="EMBL/GenBank/DDBJ databases">
        <title>The nuclear and mitochondrial genomes of Frieseomelitta varia - a highly eusocial stingless bee (Meliponini) with a permanently sterile worker caste.</title>
        <authorList>
            <person name="Freitas F.C.P."/>
            <person name="Lourenco A.P."/>
            <person name="Nunes F.M.F."/>
            <person name="Paschoal A.R."/>
            <person name="Abreu F.C.P."/>
            <person name="Barbin F.O."/>
            <person name="Bataglia L."/>
            <person name="Cardoso-Junior C.A.M."/>
            <person name="Cervoni M.S."/>
            <person name="Silva S.R."/>
            <person name="Dalarmi F."/>
            <person name="Del Lama M.A."/>
            <person name="Depintor T.S."/>
            <person name="Ferreira K.M."/>
            <person name="Goria P.S."/>
            <person name="Jaskot M.C."/>
            <person name="Lago D.C."/>
            <person name="Luna-Lucena D."/>
            <person name="Moda L.M."/>
            <person name="Nascimento L."/>
            <person name="Pedrino M."/>
            <person name="Rabico F.O."/>
            <person name="Sanches F.C."/>
            <person name="Santos D.E."/>
            <person name="Santos C.G."/>
            <person name="Vieira J."/>
            <person name="Lopes T.F."/>
            <person name="Barchuk A.R."/>
            <person name="Hartfelder K."/>
            <person name="Simoes Z.L.P."/>
            <person name="Bitondi M.M.G."/>
            <person name="Pinheiro D.G."/>
        </authorList>
    </citation>
    <scope>NUCLEOTIDE SEQUENCE</scope>
    <source>
        <strain evidence="3">USP_RPSP 00005682</strain>
        <tissue evidence="3">Whole individual</tissue>
    </source>
</reference>
<dbReference type="Proteomes" id="UP000655588">
    <property type="component" value="Unassembled WGS sequence"/>
</dbReference>
<sequence>MSLAGTKDKLSSSKPFRAAGHYGSTVSLKSLATESSGNGGTSLKCLDCNGGSLINLHEQTEVSQIRHRSPSLPPIYNKDQQQYLCQEQKCGSVIFMRQHTQTRNLGQPWFLFVTEYLQHCPRFCASVLSVNNHVTGQQKESQQRDFAAERLHYHSEKHHRLYDRYENSKNNHYGSQGEEREGETSGYASDSVDVPVSAKGTLLPDCKPLGADMAEKTWQNPYQTTPESSLPPSRRLSDGRIGELNRPRWGSVWGQETARGDPPPPSWLSRLGHSSQVLVINHDSASSSDSSTVGSIGSDSKTYLRGQNIPVDAQILQEREVKRQKALALQNAIKKQLEERDRQRKEEKERRLREERLEEERIKREREKERERQVYWQQRRVQFEEEQRKLKDREAAKLRQAEAMREVLEAAERLAKEQKKFRRKCEKDNEETSAVSSRDCESNTSSESQTGNNCPSERRDDDVKNEMETLNKEESNNVNDNSNNNETHNDDNNDDDNNTTEESMEQTTNDIKSVQVPVSKDVAIVLSGRLEDSDLLNKANLQLVNLVLTPTPRKLENNSNDNLRVGLNSLMQNVASSNLAPNSSIISKMIVENRLLTPSKYRATNGRDFGTQTDIENDQDYPEKVQDLSAKDTSMKDRKDATNAIKRDIEKSANVGFVEEILVKSFPRSKPQARRAIESRPQWNANSRFLRPGTRYRTQSEKDPHYQRRLRMRRRQVESSDERSSRPKLKVDSYDADLSMDSLNSIVPLRTDKNGRITIEEARCEQNDKTRLGNARTNNTDDIKKSPNENSNIWCGQEILSKLSTLKNIMAFQLDDLLKEDKKDGNLLPDLSKATCNSQEEFRRLFENCPEFKIKPEKVKKDDAKVRDKEFSWKPTRKELKAHGKEWNYGNPVPPDMRELHLGELQQVAIDWRMLTPIRPKHRQDEEMFSRLVEMGKLEAKTIAKERRSIVSPIRRIKNRAGMIESSVKICAECGEEYCFGEFCGDVMYDLFVRVTVTIQQPKVKVSADTEAIIANMDRKKKHKRKKRIRSKKRASRKSGRLLIRSKGMKSMVNNLVRRNSKSKVENEGDSKPVKPFKRKCSKYTKKGFRK</sequence>
<feature type="compositionally biased region" description="Basic residues" evidence="1">
    <location>
        <begin position="1075"/>
        <end position="1091"/>
    </location>
</feature>
<dbReference type="Pfam" id="PF15236">
    <property type="entry name" value="CCDC66"/>
    <property type="match status" value="1"/>
</dbReference>
<dbReference type="EMBL" id="WNWW01000951">
    <property type="protein sequence ID" value="KAF3420424.1"/>
    <property type="molecule type" value="Genomic_DNA"/>
</dbReference>
<feature type="region of interest" description="Disordered" evidence="1">
    <location>
        <begin position="1019"/>
        <end position="1041"/>
    </location>
</feature>
<dbReference type="GO" id="GO:0008017">
    <property type="term" value="F:microtubule binding"/>
    <property type="evidence" value="ECO:0007669"/>
    <property type="project" value="TreeGrafter"/>
</dbReference>
<dbReference type="InterPro" id="IPR040467">
    <property type="entry name" value="CCDC66_dom"/>
</dbReference>
<feature type="compositionally biased region" description="Basic residues" evidence="1">
    <location>
        <begin position="1019"/>
        <end position="1040"/>
    </location>
</feature>
<feature type="region of interest" description="Disordered" evidence="1">
    <location>
        <begin position="668"/>
        <end position="731"/>
    </location>
</feature>
<feature type="compositionally biased region" description="Basic and acidic residues" evidence="1">
    <location>
        <begin position="715"/>
        <end position="731"/>
    </location>
</feature>
<feature type="region of interest" description="Disordered" evidence="1">
    <location>
        <begin position="1053"/>
        <end position="1091"/>
    </location>
</feature>
<feature type="compositionally biased region" description="Acidic residues" evidence="1">
    <location>
        <begin position="492"/>
        <end position="504"/>
    </location>
</feature>